<dbReference type="EMBL" id="JADFUA010000003">
    <property type="protein sequence ID" value="MBE9609164.1"/>
    <property type="molecule type" value="Genomic_DNA"/>
</dbReference>
<dbReference type="Gene3D" id="3.40.50.880">
    <property type="match status" value="1"/>
</dbReference>
<dbReference type="Proteomes" id="UP000604481">
    <property type="component" value="Unassembled WGS sequence"/>
</dbReference>
<comment type="caution">
    <text evidence="2">The sequence shown here is derived from an EMBL/GenBank/DDBJ whole genome shotgun (WGS) entry which is preliminary data.</text>
</comment>
<dbReference type="InterPro" id="IPR029062">
    <property type="entry name" value="Class_I_gatase-like"/>
</dbReference>
<evidence type="ECO:0000313" key="2">
    <source>
        <dbReference type="EMBL" id="MBE9609164.1"/>
    </source>
</evidence>
<accession>A0A8J7FN12</accession>
<reference evidence="2 3" key="1">
    <citation type="submission" date="2020-10" db="EMBL/GenBank/DDBJ databases">
        <title>The genome sequence of Chitinilyticum litopenaei 4Y14.</title>
        <authorList>
            <person name="Liu Y."/>
        </authorList>
    </citation>
    <scope>NUCLEOTIDE SEQUENCE [LARGE SCALE GENOMIC DNA]</scope>
    <source>
        <strain evidence="2 3">4Y14</strain>
    </source>
</reference>
<evidence type="ECO:0000313" key="3">
    <source>
        <dbReference type="Proteomes" id="UP000604481"/>
    </source>
</evidence>
<proteinExistence type="predicted"/>
<dbReference type="Pfam" id="PF14258">
    <property type="entry name" value="DUF4350"/>
    <property type="match status" value="1"/>
</dbReference>
<dbReference type="AlphaFoldDB" id="A0A8J7FN12"/>
<dbReference type="InterPro" id="IPR025646">
    <property type="entry name" value="DUF4350"/>
</dbReference>
<sequence length="390" mass="43768">MKARSLILGLLFAIIVLGGGGLWLLLMHPVPAWEPRALPAETREQPLLLAERFLAANGARPRQVNELAPAAMALQEVDVLVLPWRSRNTTKADQQALQDWVARGGVLLTSAGEIDYDDDEQVVDHRSDDPLLHLLDLQHHAGSLPPEGDGKQASDYYRTVQLPGLSHAVQFEGRGLAQLQAGQIRPAWTDDSGALLLGYRHGRGWIVIASETDQLLTNWNLADADHAELLWAISRLNTAEPRVWLVRTQDTLPWYELLWQKLPYPLLGTLLALLLWLWRAGSRFGPLLPEMAAARRAILEHIDASARWLWQHDRGREHLLATVRSALRERIANRLPELSRLPDAELVRLLALRYDISAVALEQALTGRAPKHPAQFTNRIALLQSLRNRL</sequence>
<keyword evidence="3" id="KW-1185">Reference proteome</keyword>
<gene>
    <name evidence="2" type="ORF">INR99_07370</name>
</gene>
<protein>
    <recommendedName>
        <fullName evidence="1">DUF4350 domain-containing protein</fullName>
    </recommendedName>
</protein>
<name>A0A8J7FN12_9NEIS</name>
<feature type="domain" description="DUF4350" evidence="1">
    <location>
        <begin position="50"/>
        <end position="232"/>
    </location>
</feature>
<dbReference type="RefSeq" id="WP_194115678.1">
    <property type="nucleotide sequence ID" value="NZ_JADFUA010000003.1"/>
</dbReference>
<organism evidence="2 3">
    <name type="scientific">Chitinilyticum piscinae</name>
    <dbReference type="NCBI Taxonomy" id="2866724"/>
    <lineage>
        <taxon>Bacteria</taxon>
        <taxon>Pseudomonadati</taxon>
        <taxon>Pseudomonadota</taxon>
        <taxon>Betaproteobacteria</taxon>
        <taxon>Neisseriales</taxon>
        <taxon>Chitinibacteraceae</taxon>
        <taxon>Chitinilyticum</taxon>
    </lineage>
</organism>
<evidence type="ECO:0000259" key="1">
    <source>
        <dbReference type="Pfam" id="PF14258"/>
    </source>
</evidence>